<evidence type="ECO:0000256" key="5">
    <source>
        <dbReference type="ARBA" id="ARBA00022676"/>
    </source>
</evidence>
<keyword evidence="11" id="KW-1185">Reference proteome</keyword>
<evidence type="ECO:0000256" key="4">
    <source>
        <dbReference type="ARBA" id="ARBA00011886"/>
    </source>
</evidence>
<comment type="caution">
    <text evidence="10">The sequence shown here is derived from an EMBL/GenBank/DDBJ whole genome shotgun (WGS) entry which is preliminary data.</text>
</comment>
<dbReference type="Gene3D" id="3.40.50.1580">
    <property type="entry name" value="Nucleoside phosphorylase domain"/>
    <property type="match status" value="1"/>
</dbReference>
<comment type="function">
    <text evidence="1">The purine nucleoside phosphorylases catalyze the phosphorolytic breakdown of the N-glycosidic bond in the beta-(deoxy)ribonucleoside molecules, with the formation of the corresponding free purine bases and pentose-1-phosphate. Cleaves guanosine, inosine, 2'-deoxyguanosine and 2'-deoxyinosine.</text>
</comment>
<sequence>MSPEDFRDHLLDDDDRAAASHLASVTGHERHDALLVLGSGLAEVADALGTAGATLRLSELPGALAPSADGHRDELRSVVLENFGEGEGDGYGGGAPLRVLVALGRTHLYEGLGRRPVTTLVRIAAAAGVTRAVLTNANGCLSDWALGDVVAIDDHLNLTGSSPFDGGVFLDPRGVWDFALTGAAATVTNRRGVYAGVRGPEYQSVAESRMLAAQGADVVGMSTVHEALTAAALGLRVGGLSVVSDLSFATTPTNAQSVLAAAARARGTLSRAVRLMLETP</sequence>
<keyword evidence="6" id="KW-0808">Transferase</keyword>
<accession>A0A4Z1E1F3</accession>
<evidence type="ECO:0000256" key="1">
    <source>
        <dbReference type="ARBA" id="ARBA00002678"/>
    </source>
</evidence>
<dbReference type="InterPro" id="IPR035994">
    <property type="entry name" value="Nucleoside_phosphorylase_sf"/>
</dbReference>
<organism evidence="10 11">
    <name type="scientific">Serinibacter arcticus</name>
    <dbReference type="NCBI Taxonomy" id="1655435"/>
    <lineage>
        <taxon>Bacteria</taxon>
        <taxon>Bacillati</taxon>
        <taxon>Actinomycetota</taxon>
        <taxon>Actinomycetes</taxon>
        <taxon>Micrococcales</taxon>
        <taxon>Beutenbergiaceae</taxon>
        <taxon>Serinibacter</taxon>
    </lineage>
</organism>
<dbReference type="GO" id="GO:0005737">
    <property type="term" value="C:cytoplasm"/>
    <property type="evidence" value="ECO:0007669"/>
    <property type="project" value="TreeGrafter"/>
</dbReference>
<evidence type="ECO:0000256" key="2">
    <source>
        <dbReference type="ARBA" id="ARBA00005058"/>
    </source>
</evidence>
<dbReference type="EMBL" id="RHPJ01000003">
    <property type="protein sequence ID" value="TGO04333.1"/>
    <property type="molecule type" value="Genomic_DNA"/>
</dbReference>
<evidence type="ECO:0000256" key="6">
    <source>
        <dbReference type="ARBA" id="ARBA00022679"/>
    </source>
</evidence>
<evidence type="ECO:0000256" key="7">
    <source>
        <dbReference type="ARBA" id="ARBA00031036"/>
    </source>
</evidence>
<dbReference type="InterPro" id="IPR000845">
    <property type="entry name" value="Nucleoside_phosphorylase_d"/>
</dbReference>
<evidence type="ECO:0000256" key="8">
    <source>
        <dbReference type="ARBA" id="ARBA00048556"/>
    </source>
</evidence>
<dbReference type="CDD" id="cd09009">
    <property type="entry name" value="PNP-EcPNPII_like"/>
    <property type="match status" value="1"/>
</dbReference>
<evidence type="ECO:0000313" key="11">
    <source>
        <dbReference type="Proteomes" id="UP000297318"/>
    </source>
</evidence>
<dbReference type="UniPathway" id="UPA00606"/>
<gene>
    <name evidence="10" type="ORF">SERN_1926</name>
</gene>
<dbReference type="PANTHER" id="PTHR11904">
    <property type="entry name" value="METHYLTHIOADENOSINE/PURINE NUCLEOSIDE PHOSPHORYLASE"/>
    <property type="match status" value="1"/>
</dbReference>
<dbReference type="EC" id="2.4.2.1" evidence="4"/>
<dbReference type="OrthoDB" id="1523230at2"/>
<dbReference type="GO" id="GO:0009116">
    <property type="term" value="P:nucleoside metabolic process"/>
    <property type="evidence" value="ECO:0007669"/>
    <property type="project" value="InterPro"/>
</dbReference>
<proteinExistence type="inferred from homology"/>
<evidence type="ECO:0000256" key="3">
    <source>
        <dbReference type="ARBA" id="ARBA00006751"/>
    </source>
</evidence>
<feature type="domain" description="Nucleoside phosphorylase" evidence="9">
    <location>
        <begin position="107"/>
        <end position="277"/>
    </location>
</feature>
<dbReference type="GO" id="GO:0004731">
    <property type="term" value="F:purine-nucleoside phosphorylase activity"/>
    <property type="evidence" value="ECO:0007669"/>
    <property type="project" value="UniProtKB-EC"/>
</dbReference>
<dbReference type="AlphaFoldDB" id="A0A4Z1E1F3"/>
<comment type="pathway">
    <text evidence="2">Purine metabolism; purine nucleoside salvage.</text>
</comment>
<protein>
    <recommendedName>
        <fullName evidence="4">purine-nucleoside phosphorylase</fullName>
        <ecNumber evidence="4">2.4.2.1</ecNumber>
    </recommendedName>
    <alternativeName>
        <fullName evidence="7">Inosine-guanosine phosphorylase</fullName>
    </alternativeName>
</protein>
<reference evidence="10 11" key="1">
    <citation type="submission" date="2018-11" db="EMBL/GenBank/DDBJ databases">
        <title>Complete genome sequencing of the Actinobacteria Serinibacter sp. K3-2.</title>
        <authorList>
            <person name="Rakitin A.L."/>
            <person name="Beletsky A.V."/>
            <person name="Mardanov A.V."/>
            <person name="Ravin N.V."/>
            <person name="Gromova A.S."/>
            <person name="Filippova S.N."/>
            <person name="Gal'Chenko V.F."/>
        </authorList>
    </citation>
    <scope>NUCLEOTIDE SEQUENCE [LARGE SCALE GENOMIC DNA]</scope>
    <source>
        <strain evidence="10 11">K3-2</strain>
    </source>
</reference>
<dbReference type="Pfam" id="PF01048">
    <property type="entry name" value="PNP_UDP_1"/>
    <property type="match status" value="1"/>
</dbReference>
<dbReference type="InterPro" id="IPR011268">
    <property type="entry name" value="Purine_phosphorylase"/>
</dbReference>
<dbReference type="PANTHER" id="PTHR11904:SF9">
    <property type="entry name" value="PURINE NUCLEOSIDE PHOSPHORYLASE-RELATED"/>
    <property type="match status" value="1"/>
</dbReference>
<evidence type="ECO:0000259" key="9">
    <source>
        <dbReference type="Pfam" id="PF01048"/>
    </source>
</evidence>
<dbReference type="RefSeq" id="WP_135849949.1">
    <property type="nucleotide sequence ID" value="NZ_RHPJ01000003.1"/>
</dbReference>
<comment type="similarity">
    <text evidence="3">Belongs to the PNP/MTAP phosphorylase family.</text>
</comment>
<dbReference type="SUPFAM" id="SSF53167">
    <property type="entry name" value="Purine and uridine phosphorylases"/>
    <property type="match status" value="1"/>
</dbReference>
<name>A0A4Z1E1F3_9MICO</name>
<dbReference type="Proteomes" id="UP000297318">
    <property type="component" value="Unassembled WGS sequence"/>
</dbReference>
<keyword evidence="5" id="KW-0328">Glycosyltransferase</keyword>
<evidence type="ECO:0000313" key="10">
    <source>
        <dbReference type="EMBL" id="TGO04333.1"/>
    </source>
</evidence>
<comment type="catalytic activity">
    <reaction evidence="8">
        <text>a purine 2'-deoxy-D-ribonucleoside + phosphate = a purine nucleobase + 2-deoxy-alpha-D-ribose 1-phosphate</text>
        <dbReference type="Rhea" id="RHEA:36431"/>
        <dbReference type="ChEBI" id="CHEBI:26386"/>
        <dbReference type="ChEBI" id="CHEBI:43474"/>
        <dbReference type="ChEBI" id="CHEBI:57259"/>
        <dbReference type="ChEBI" id="CHEBI:142361"/>
        <dbReference type="EC" id="2.4.2.1"/>
    </reaction>
</comment>